<dbReference type="Gene3D" id="1.10.10.10">
    <property type="entry name" value="Winged helix-like DNA-binding domain superfamily/Winged helix DNA-binding domain"/>
    <property type="match status" value="1"/>
</dbReference>
<feature type="domain" description="HTH gntR-type" evidence="6">
    <location>
        <begin position="7"/>
        <end position="75"/>
    </location>
</feature>
<keyword evidence="7" id="KW-0032">Aminotransferase</keyword>
<dbReference type="PANTHER" id="PTHR46577">
    <property type="entry name" value="HTH-TYPE TRANSCRIPTIONAL REGULATORY PROTEIN GABR"/>
    <property type="match status" value="1"/>
</dbReference>
<dbReference type="InterPro" id="IPR036390">
    <property type="entry name" value="WH_DNA-bd_sf"/>
</dbReference>
<dbReference type="PANTHER" id="PTHR46577:SF1">
    <property type="entry name" value="HTH-TYPE TRANSCRIPTIONAL REGULATORY PROTEIN GABR"/>
    <property type="match status" value="1"/>
</dbReference>
<accession>A0A848H9M0</accession>
<dbReference type="Pfam" id="PF00392">
    <property type="entry name" value="GntR"/>
    <property type="match status" value="1"/>
</dbReference>
<dbReference type="InterPro" id="IPR004839">
    <property type="entry name" value="Aminotransferase_I/II_large"/>
</dbReference>
<comment type="caution">
    <text evidence="7">The sequence shown here is derived from an EMBL/GenBank/DDBJ whole genome shotgun (WGS) entry which is preliminary data.</text>
</comment>
<evidence type="ECO:0000256" key="1">
    <source>
        <dbReference type="ARBA" id="ARBA00005384"/>
    </source>
</evidence>
<dbReference type="GO" id="GO:0003700">
    <property type="term" value="F:DNA-binding transcription factor activity"/>
    <property type="evidence" value="ECO:0007669"/>
    <property type="project" value="InterPro"/>
</dbReference>
<keyword evidence="8" id="KW-1185">Reference proteome</keyword>
<sequence length="484" mass="52333">MPVSRPRGRGQALYEEVKARILDGTYAAGTALASTRASAAERGLSRTTVTAVHEQLAAEGFLETRPGAASRVAFGAGPALVPNAARRIGKAAASRLSAFGQRVAALELAQPQPAPAGAIDFLYGPLAGADFPTLAWMKASRQVERERPARLAYADPRGDPGLRRALQAYLARARGISCSVEQLLVVNGSQQALDLCARLLVDPGDKVVVEDPGYRMAHHVFTAQGARLHGIAVDRHGLRTDDLARVRQAALAYVTPTHQFPLGAFLAMPRRQALLQWAAKTGAWILEDDYDSEYRYAVRPEASLQSLDDAGSVIYIGTFSKTLSPELRLGYMVVPQRVAEAFASAKRLADRHSSSHAQRTLALLLEEGTYERHVRRVRRAQDARRTALLQAIDRHLAGQLTVEGAASGLHLVAWADQLPASREAELVAAARRERVLVYPLGALYLPQRATAAKRPAGLVLGYALLDPGEIELGIKRLAVAMRKL</sequence>
<name>A0A848H9M0_9BURK</name>
<evidence type="ECO:0000256" key="5">
    <source>
        <dbReference type="ARBA" id="ARBA00023163"/>
    </source>
</evidence>
<dbReference type="InterPro" id="IPR036388">
    <property type="entry name" value="WH-like_DNA-bd_sf"/>
</dbReference>
<dbReference type="EMBL" id="JABBFX010000003">
    <property type="protein sequence ID" value="NML47465.1"/>
    <property type="molecule type" value="Genomic_DNA"/>
</dbReference>
<evidence type="ECO:0000256" key="4">
    <source>
        <dbReference type="ARBA" id="ARBA00023125"/>
    </source>
</evidence>
<dbReference type="InterPro" id="IPR051446">
    <property type="entry name" value="HTH_trans_reg/aminotransferase"/>
</dbReference>
<dbReference type="InterPro" id="IPR015421">
    <property type="entry name" value="PyrdxlP-dep_Trfase_major"/>
</dbReference>
<evidence type="ECO:0000313" key="7">
    <source>
        <dbReference type="EMBL" id="NML47465.1"/>
    </source>
</evidence>
<dbReference type="InterPro" id="IPR000524">
    <property type="entry name" value="Tscrpt_reg_HTH_GntR"/>
</dbReference>
<keyword evidence="3" id="KW-0805">Transcription regulation</keyword>
<keyword evidence="5" id="KW-0804">Transcription</keyword>
<keyword evidence="7" id="KW-0808">Transferase</keyword>
<dbReference type="CDD" id="cd00609">
    <property type="entry name" value="AAT_like"/>
    <property type="match status" value="1"/>
</dbReference>
<dbReference type="GO" id="GO:0030170">
    <property type="term" value="F:pyridoxal phosphate binding"/>
    <property type="evidence" value="ECO:0007669"/>
    <property type="project" value="InterPro"/>
</dbReference>
<evidence type="ECO:0000256" key="2">
    <source>
        <dbReference type="ARBA" id="ARBA00022898"/>
    </source>
</evidence>
<proteinExistence type="inferred from homology"/>
<dbReference type="AlphaFoldDB" id="A0A848H9M0"/>
<dbReference type="Proteomes" id="UP000541185">
    <property type="component" value="Unassembled WGS sequence"/>
</dbReference>
<dbReference type="GO" id="GO:0008483">
    <property type="term" value="F:transaminase activity"/>
    <property type="evidence" value="ECO:0007669"/>
    <property type="project" value="UniProtKB-KW"/>
</dbReference>
<dbReference type="RefSeq" id="WP_169421741.1">
    <property type="nucleotide sequence ID" value="NZ_JABBFX010000003.1"/>
</dbReference>
<dbReference type="Gene3D" id="3.40.640.10">
    <property type="entry name" value="Type I PLP-dependent aspartate aminotransferase-like (Major domain)"/>
    <property type="match status" value="1"/>
</dbReference>
<keyword evidence="2" id="KW-0663">Pyridoxal phosphate</keyword>
<evidence type="ECO:0000256" key="3">
    <source>
        <dbReference type="ARBA" id="ARBA00023015"/>
    </source>
</evidence>
<reference evidence="7 8" key="1">
    <citation type="submission" date="2020-04" db="EMBL/GenBank/DDBJ databases">
        <title>Ramlibacter sp. G-1-2-2 isolated from soil.</title>
        <authorList>
            <person name="Dahal R.H."/>
        </authorList>
    </citation>
    <scope>NUCLEOTIDE SEQUENCE [LARGE SCALE GENOMIC DNA]</scope>
    <source>
        <strain evidence="7 8">G-1-2-2</strain>
    </source>
</reference>
<protein>
    <submittedName>
        <fullName evidence="7">PLP-dependent aminotransferase family protein</fullName>
    </submittedName>
</protein>
<dbReference type="SUPFAM" id="SSF46785">
    <property type="entry name" value="Winged helix' DNA-binding domain"/>
    <property type="match status" value="1"/>
</dbReference>
<dbReference type="InterPro" id="IPR015424">
    <property type="entry name" value="PyrdxlP-dep_Trfase"/>
</dbReference>
<dbReference type="Pfam" id="PF00155">
    <property type="entry name" value="Aminotran_1_2"/>
    <property type="match status" value="1"/>
</dbReference>
<keyword evidence="4" id="KW-0238">DNA-binding</keyword>
<dbReference type="GO" id="GO:0003677">
    <property type="term" value="F:DNA binding"/>
    <property type="evidence" value="ECO:0007669"/>
    <property type="project" value="UniProtKB-KW"/>
</dbReference>
<dbReference type="SMART" id="SM00345">
    <property type="entry name" value="HTH_GNTR"/>
    <property type="match status" value="1"/>
</dbReference>
<dbReference type="SUPFAM" id="SSF53383">
    <property type="entry name" value="PLP-dependent transferases"/>
    <property type="match status" value="1"/>
</dbReference>
<evidence type="ECO:0000313" key="8">
    <source>
        <dbReference type="Proteomes" id="UP000541185"/>
    </source>
</evidence>
<comment type="similarity">
    <text evidence="1">In the C-terminal section; belongs to the class-I pyridoxal-phosphate-dependent aminotransferase family.</text>
</comment>
<gene>
    <name evidence="7" type="ORF">HHL11_27190</name>
</gene>
<evidence type="ECO:0000259" key="6">
    <source>
        <dbReference type="PROSITE" id="PS50949"/>
    </source>
</evidence>
<dbReference type="PROSITE" id="PS50949">
    <property type="entry name" value="HTH_GNTR"/>
    <property type="match status" value="1"/>
</dbReference>
<organism evidence="7 8">
    <name type="scientific">Ramlibacter agri</name>
    <dbReference type="NCBI Taxonomy" id="2728837"/>
    <lineage>
        <taxon>Bacteria</taxon>
        <taxon>Pseudomonadati</taxon>
        <taxon>Pseudomonadota</taxon>
        <taxon>Betaproteobacteria</taxon>
        <taxon>Burkholderiales</taxon>
        <taxon>Comamonadaceae</taxon>
        <taxon>Ramlibacter</taxon>
    </lineage>
</organism>